<evidence type="ECO:0000259" key="2">
    <source>
        <dbReference type="Pfam" id="PF01757"/>
    </source>
</evidence>
<evidence type="ECO:0000313" key="3">
    <source>
        <dbReference type="EMBL" id="MBB5031438.1"/>
    </source>
</evidence>
<sequence>MPSDISSNRIGKLDALRGAAALMVFLAHCPPGFMENVWWLQPLRDGYGAVLIFFLLSGHVLALQLEGRQPPGYAGFLTRRVFRIWPAYAVVLVLTFAGLYWTQTPVKGGMPGAVARVPGWQDLVENGLFLGDPDAINSPAWSLYVEMRLSVVFPLLLLGTRRLGLMGSLVAGTVFSVAATRLVHVPLPGFLLSLAEASRYVVLFMAGAVLARPQNAVEQLYHKLPFSARAAALAAAVAMIGCKFHPLLVGIPYVNYVGWVGYGVLFVFCLYSGRVGRLLHCRPLLFLGHVSYGLYLLHTPLILLLESHLPPGWRPLVVLAASVLGGWLLLRWVEEPCMALGRRLSKARRVG</sequence>
<keyword evidence="1" id="KW-1133">Transmembrane helix</keyword>
<feature type="transmembrane region" description="Helical" evidence="1">
    <location>
        <begin position="316"/>
        <end position="333"/>
    </location>
</feature>
<organism evidence="3 4">
    <name type="scientific">Prosthecobacter vanneervenii</name>
    <dbReference type="NCBI Taxonomy" id="48466"/>
    <lineage>
        <taxon>Bacteria</taxon>
        <taxon>Pseudomonadati</taxon>
        <taxon>Verrucomicrobiota</taxon>
        <taxon>Verrucomicrobiia</taxon>
        <taxon>Verrucomicrobiales</taxon>
        <taxon>Verrucomicrobiaceae</taxon>
        <taxon>Prosthecobacter</taxon>
    </lineage>
</organism>
<dbReference type="Proteomes" id="UP000590740">
    <property type="component" value="Unassembled WGS sequence"/>
</dbReference>
<dbReference type="PANTHER" id="PTHR23028">
    <property type="entry name" value="ACETYLTRANSFERASE"/>
    <property type="match status" value="1"/>
</dbReference>
<comment type="caution">
    <text evidence="3">The sequence shown here is derived from an EMBL/GenBank/DDBJ whole genome shotgun (WGS) entry which is preliminary data.</text>
</comment>
<protein>
    <submittedName>
        <fullName evidence="3">Peptidoglycan/LPS O-acetylase OafA/YrhL</fullName>
    </submittedName>
</protein>
<dbReference type="GO" id="GO:0016747">
    <property type="term" value="F:acyltransferase activity, transferring groups other than amino-acyl groups"/>
    <property type="evidence" value="ECO:0007669"/>
    <property type="project" value="InterPro"/>
</dbReference>
<feature type="transmembrane region" description="Helical" evidence="1">
    <location>
        <begin position="15"/>
        <end position="34"/>
    </location>
</feature>
<evidence type="ECO:0000256" key="1">
    <source>
        <dbReference type="SAM" id="Phobius"/>
    </source>
</evidence>
<keyword evidence="4" id="KW-1185">Reference proteome</keyword>
<feature type="transmembrane region" description="Helical" evidence="1">
    <location>
        <begin position="46"/>
        <end position="63"/>
    </location>
</feature>
<gene>
    <name evidence="3" type="ORF">HNQ65_000992</name>
</gene>
<keyword evidence="1" id="KW-0812">Transmembrane</keyword>
<dbReference type="RefSeq" id="WP_184338361.1">
    <property type="nucleotide sequence ID" value="NZ_JACHIG010000001.1"/>
</dbReference>
<proteinExistence type="predicted"/>
<feature type="transmembrane region" description="Helical" evidence="1">
    <location>
        <begin position="84"/>
        <end position="102"/>
    </location>
</feature>
<feature type="transmembrane region" description="Helical" evidence="1">
    <location>
        <begin position="165"/>
        <end position="184"/>
    </location>
</feature>
<dbReference type="Pfam" id="PF01757">
    <property type="entry name" value="Acyl_transf_3"/>
    <property type="match status" value="1"/>
</dbReference>
<feature type="transmembrane region" description="Helical" evidence="1">
    <location>
        <begin position="284"/>
        <end position="304"/>
    </location>
</feature>
<name>A0A7W7Y882_9BACT</name>
<dbReference type="AlphaFoldDB" id="A0A7W7Y882"/>
<reference evidence="3 4" key="1">
    <citation type="submission" date="2020-08" db="EMBL/GenBank/DDBJ databases">
        <title>Genomic Encyclopedia of Type Strains, Phase IV (KMG-IV): sequencing the most valuable type-strain genomes for metagenomic binning, comparative biology and taxonomic classification.</title>
        <authorList>
            <person name="Goeker M."/>
        </authorList>
    </citation>
    <scope>NUCLEOTIDE SEQUENCE [LARGE SCALE GENOMIC DNA]</scope>
    <source>
        <strain evidence="3 4">DSM 12252</strain>
    </source>
</reference>
<dbReference type="InterPro" id="IPR002656">
    <property type="entry name" value="Acyl_transf_3_dom"/>
</dbReference>
<accession>A0A7W7Y882</accession>
<evidence type="ECO:0000313" key="4">
    <source>
        <dbReference type="Proteomes" id="UP000590740"/>
    </source>
</evidence>
<feature type="domain" description="Acyltransferase 3" evidence="2">
    <location>
        <begin position="12"/>
        <end position="330"/>
    </location>
</feature>
<keyword evidence="1" id="KW-0472">Membrane</keyword>
<dbReference type="InterPro" id="IPR050879">
    <property type="entry name" value="Acyltransferase_3"/>
</dbReference>
<feature type="transmembrane region" description="Helical" evidence="1">
    <location>
        <begin position="253"/>
        <end position="272"/>
    </location>
</feature>
<dbReference type="EMBL" id="JACHIG010000001">
    <property type="protein sequence ID" value="MBB5031438.1"/>
    <property type="molecule type" value="Genomic_DNA"/>
</dbReference>